<reference evidence="3 4" key="1">
    <citation type="submission" date="2019-04" db="EMBL/GenBank/DDBJ databases">
        <title>Comparative genomics and transcriptomics to analyze fruiting body development in filamentous ascomycetes.</title>
        <authorList>
            <consortium name="DOE Joint Genome Institute"/>
            <person name="Lutkenhaus R."/>
            <person name="Traeger S."/>
            <person name="Breuer J."/>
            <person name="Kuo A."/>
            <person name="Lipzen A."/>
            <person name="Pangilinan J."/>
            <person name="Dilworth D."/>
            <person name="Sandor L."/>
            <person name="Poggeler S."/>
            <person name="Barry K."/>
            <person name="Grigoriev I.V."/>
            <person name="Nowrousian M."/>
        </authorList>
    </citation>
    <scope>NUCLEOTIDE SEQUENCE [LARGE SCALE GENOMIC DNA]</scope>
    <source>
        <strain evidence="3 4">CBS 389.68</strain>
    </source>
</reference>
<feature type="region of interest" description="Disordered" evidence="1">
    <location>
        <begin position="375"/>
        <end position="398"/>
    </location>
</feature>
<feature type="region of interest" description="Disordered" evidence="1">
    <location>
        <begin position="274"/>
        <end position="323"/>
    </location>
</feature>
<evidence type="ECO:0000256" key="2">
    <source>
        <dbReference type="SAM" id="Phobius"/>
    </source>
</evidence>
<keyword evidence="2" id="KW-0812">Transmembrane</keyword>
<organism evidence="3 4">
    <name type="scientific">Ascodesmis nigricans</name>
    <dbReference type="NCBI Taxonomy" id="341454"/>
    <lineage>
        <taxon>Eukaryota</taxon>
        <taxon>Fungi</taxon>
        <taxon>Dikarya</taxon>
        <taxon>Ascomycota</taxon>
        <taxon>Pezizomycotina</taxon>
        <taxon>Pezizomycetes</taxon>
        <taxon>Pezizales</taxon>
        <taxon>Ascodesmidaceae</taxon>
        <taxon>Ascodesmis</taxon>
    </lineage>
</organism>
<gene>
    <name evidence="3" type="ORF">EX30DRAFT_395752</name>
</gene>
<evidence type="ECO:0000256" key="1">
    <source>
        <dbReference type="SAM" id="MobiDB-lite"/>
    </source>
</evidence>
<dbReference type="AlphaFoldDB" id="A0A4S2MX97"/>
<feature type="compositionally biased region" description="Polar residues" evidence="1">
    <location>
        <begin position="161"/>
        <end position="171"/>
    </location>
</feature>
<dbReference type="Proteomes" id="UP000298138">
    <property type="component" value="Unassembled WGS sequence"/>
</dbReference>
<dbReference type="InParanoid" id="A0A4S2MX97"/>
<keyword evidence="4" id="KW-1185">Reference proteome</keyword>
<feature type="compositionally biased region" description="Low complexity" evidence="1">
    <location>
        <begin position="443"/>
        <end position="452"/>
    </location>
</feature>
<feature type="region of interest" description="Disordered" evidence="1">
    <location>
        <begin position="434"/>
        <end position="467"/>
    </location>
</feature>
<feature type="region of interest" description="Disordered" evidence="1">
    <location>
        <begin position="552"/>
        <end position="575"/>
    </location>
</feature>
<sequence length="575" mass="62372">MSLRLGFAYSRRRWASRNDSGEWCGLLVFGIWTALLAEAIGARPITQSVEASFKPLDLEPDARAPTVVTDTSGVSSEPTDTGSKTSKIGFSLISLAIIPILILAYIYYRRRRHQHSAASVTTGDISQATSYRHQFRDSRLPNSRSKRVQHPTMIHIHNHKSTPSGSTTSTANHDKDYTTTSNTNLAPPIVPQDPPRKLSPLHFIPPPPSITPLSIVSPSRTPARSPVYYPTPAPSQSSAITTTRQPKPMPPIPSTKRSASSTILYALTRLKISHERVKRSRSRASARPPSQTSTLGVGGLPELGGQQLARPPSLADSKNPAELSATRSVQLILTPTGTSTSTRTKDLQLGYDSDGNEMPFLNSSPISARRTIVWPSSASSTGSSSPKLRSNSMGPVSEETDIQNALYPPRDSNPRAARIRPRITTSLSSSLFFPSMREPQSAGTRRSGTTTSDTMERPKTSPMEGRGAEFVGANFSHPGAMMVQYPEPAHVVSPQTPILDYWSADHVGTIRGVRGGEENGAVMGLAMVERRRTVAGGNGYRMSAVDEYVVSPQTPDMQPPPGPDQPNTMYWGRYG</sequence>
<feature type="transmembrane region" description="Helical" evidence="2">
    <location>
        <begin position="88"/>
        <end position="108"/>
    </location>
</feature>
<evidence type="ECO:0000313" key="4">
    <source>
        <dbReference type="Proteomes" id="UP000298138"/>
    </source>
</evidence>
<feature type="compositionally biased region" description="Polar residues" evidence="1">
    <location>
        <begin position="234"/>
        <end position="245"/>
    </location>
</feature>
<keyword evidence="2" id="KW-1133">Transmembrane helix</keyword>
<protein>
    <submittedName>
        <fullName evidence="3">Uncharacterized protein</fullName>
    </submittedName>
</protein>
<accession>A0A4S2MX97</accession>
<feature type="compositionally biased region" description="Polar residues" evidence="1">
    <location>
        <begin position="68"/>
        <end position="83"/>
    </location>
</feature>
<dbReference type="EMBL" id="ML220120">
    <property type="protein sequence ID" value="TGZ81257.1"/>
    <property type="molecule type" value="Genomic_DNA"/>
</dbReference>
<evidence type="ECO:0000313" key="3">
    <source>
        <dbReference type="EMBL" id="TGZ81257.1"/>
    </source>
</evidence>
<feature type="region of interest" description="Disordered" evidence="1">
    <location>
        <begin position="153"/>
        <end position="194"/>
    </location>
</feature>
<keyword evidence="2" id="KW-0472">Membrane</keyword>
<name>A0A4S2MX97_9PEZI</name>
<feature type="region of interest" description="Disordered" evidence="1">
    <location>
        <begin position="64"/>
        <end position="83"/>
    </location>
</feature>
<feature type="region of interest" description="Disordered" evidence="1">
    <location>
        <begin position="220"/>
        <end position="258"/>
    </location>
</feature>
<feature type="compositionally biased region" description="Low complexity" evidence="1">
    <location>
        <begin position="376"/>
        <end position="385"/>
    </location>
</feature>
<proteinExistence type="predicted"/>